<keyword evidence="3 6" id="KW-0808">Transferase</keyword>
<dbReference type="PROSITE" id="PS00600">
    <property type="entry name" value="AA_TRANSFER_CLASS_3"/>
    <property type="match status" value="1"/>
</dbReference>
<evidence type="ECO:0000256" key="3">
    <source>
        <dbReference type="ARBA" id="ARBA00022679"/>
    </source>
</evidence>
<dbReference type="CDD" id="cd00610">
    <property type="entry name" value="OAT_like"/>
    <property type="match status" value="1"/>
</dbReference>
<keyword evidence="2 6" id="KW-0032">Aminotransferase</keyword>
<dbReference type="SUPFAM" id="SSF53383">
    <property type="entry name" value="PLP-dependent transferases"/>
    <property type="match status" value="1"/>
</dbReference>
<dbReference type="FunFam" id="3.40.640.10:FF:000014">
    <property type="entry name" value="Adenosylmethionine-8-amino-7-oxononanoate aminotransferase, probable"/>
    <property type="match status" value="1"/>
</dbReference>
<dbReference type="Gene3D" id="3.90.1150.10">
    <property type="entry name" value="Aspartate Aminotransferase, domain 1"/>
    <property type="match status" value="1"/>
</dbReference>
<evidence type="ECO:0000256" key="4">
    <source>
        <dbReference type="ARBA" id="ARBA00022898"/>
    </source>
</evidence>
<evidence type="ECO:0000256" key="1">
    <source>
        <dbReference type="ARBA" id="ARBA00008954"/>
    </source>
</evidence>
<dbReference type="PANTHER" id="PTHR43094:SF1">
    <property type="entry name" value="AMINOTRANSFERASE CLASS-III"/>
    <property type="match status" value="1"/>
</dbReference>
<dbReference type="NCBIfam" id="NF005102">
    <property type="entry name" value="PRK06541.1"/>
    <property type="match status" value="1"/>
</dbReference>
<dbReference type="OrthoDB" id="4510254at2"/>
<dbReference type="RefSeq" id="WP_123225162.1">
    <property type="nucleotide sequence ID" value="NZ_RJSF01000048.1"/>
</dbReference>
<accession>A0A3N0GG93</accession>
<comment type="caution">
    <text evidence="6">The sequence shown here is derived from an EMBL/GenBank/DDBJ whole genome shotgun (WGS) entry which is preliminary data.</text>
</comment>
<dbReference type="PIRSF" id="PIRSF000521">
    <property type="entry name" value="Transaminase_4ab_Lys_Orn"/>
    <property type="match status" value="1"/>
</dbReference>
<dbReference type="AlphaFoldDB" id="A0A3N0GG93"/>
<comment type="similarity">
    <text evidence="1 5">Belongs to the class-III pyridoxal-phosphate-dependent aminotransferase family.</text>
</comment>
<sequence length="482" mass="52923">MTDSSSGGADQARQQAARDHLWMHFTRHSSYDRAEIPTIVRGDGAYIYDAHGRRYLDGLAGLFVSQVGHGRTELAEAAAKQASELAFFPLWSYAHPSAMDLAARIAGYAPGDLNRVFFTTGGGEAVETAWKLAKNYFKLTGKPTKHKVISRAIAYHGTPQGALSITGLPGMKAQFEPLVPSTFRVPNTNLYRAPDQFQGGRPEDATAFGRWAADRIAEVIEFEGPDTVAAVFLEPVQNSGGCFPPPPGYFERVREICDEYDVLLVSDEVICAFGRLGHMFGAERYGYQPDIITCAKGLTSGYAPLGAMIATDRLFEPFAKGTESFLHGYTFGGHPVSTAVAMANLDIFEREQLNEHVRDTEGAFRATLEKLLDLPLVGDVRGDGYFYGIELVKDKATKETFDDAESERLLRGFLSKALFEAGLYCRADDRGDPVVQLAPPLICDQQHFDEIESILRAVLTEAENHIDPLEHGRPHHRTTAAG</sequence>
<dbReference type="Proteomes" id="UP000279994">
    <property type="component" value="Unassembled WGS sequence"/>
</dbReference>
<dbReference type="InterPro" id="IPR015422">
    <property type="entry name" value="PyrdxlP-dep_Trfase_small"/>
</dbReference>
<dbReference type="GO" id="GO:0030170">
    <property type="term" value="F:pyridoxal phosphate binding"/>
    <property type="evidence" value="ECO:0007669"/>
    <property type="project" value="InterPro"/>
</dbReference>
<gene>
    <name evidence="6" type="ORF">EFL26_22410</name>
</gene>
<dbReference type="InterPro" id="IPR015421">
    <property type="entry name" value="PyrdxlP-dep_Trfase_major"/>
</dbReference>
<evidence type="ECO:0000256" key="2">
    <source>
        <dbReference type="ARBA" id="ARBA00022576"/>
    </source>
</evidence>
<evidence type="ECO:0000313" key="6">
    <source>
        <dbReference type="EMBL" id="RNM11474.1"/>
    </source>
</evidence>
<proteinExistence type="inferred from homology"/>
<dbReference type="InterPro" id="IPR049704">
    <property type="entry name" value="Aminotrans_3_PPA_site"/>
</dbReference>
<keyword evidence="7" id="KW-1185">Reference proteome</keyword>
<protein>
    <submittedName>
        <fullName evidence="6">Aspartate aminotransferase family protein</fullName>
    </submittedName>
</protein>
<dbReference type="GO" id="GO:0008483">
    <property type="term" value="F:transaminase activity"/>
    <property type="evidence" value="ECO:0007669"/>
    <property type="project" value="UniProtKB-KW"/>
</dbReference>
<dbReference type="InterPro" id="IPR015424">
    <property type="entry name" value="PyrdxlP-dep_Trfase"/>
</dbReference>
<dbReference type="EMBL" id="RJSF01000048">
    <property type="protein sequence ID" value="RNM11474.1"/>
    <property type="molecule type" value="Genomic_DNA"/>
</dbReference>
<dbReference type="PANTHER" id="PTHR43094">
    <property type="entry name" value="AMINOTRANSFERASE"/>
    <property type="match status" value="1"/>
</dbReference>
<keyword evidence="4 5" id="KW-0663">Pyridoxal phosphate</keyword>
<reference evidence="6 7" key="1">
    <citation type="submission" date="2018-11" db="EMBL/GenBank/DDBJ databases">
        <authorList>
            <person name="Li F."/>
        </authorList>
    </citation>
    <scope>NUCLEOTIDE SEQUENCE [LARGE SCALE GENOMIC DNA]</scope>
    <source>
        <strain evidence="6 7">Gsoil 818</strain>
    </source>
</reference>
<dbReference type="InterPro" id="IPR005814">
    <property type="entry name" value="Aminotrans_3"/>
</dbReference>
<organism evidence="6 7">
    <name type="scientific">Nocardioides pocheonensis</name>
    <dbReference type="NCBI Taxonomy" id="661485"/>
    <lineage>
        <taxon>Bacteria</taxon>
        <taxon>Bacillati</taxon>
        <taxon>Actinomycetota</taxon>
        <taxon>Actinomycetes</taxon>
        <taxon>Propionibacteriales</taxon>
        <taxon>Nocardioidaceae</taxon>
        <taxon>Nocardioides</taxon>
    </lineage>
</organism>
<evidence type="ECO:0000313" key="7">
    <source>
        <dbReference type="Proteomes" id="UP000279994"/>
    </source>
</evidence>
<name>A0A3N0GG93_9ACTN</name>
<dbReference type="Gene3D" id="3.40.640.10">
    <property type="entry name" value="Type I PLP-dependent aspartate aminotransferase-like (Major domain)"/>
    <property type="match status" value="1"/>
</dbReference>
<dbReference type="Pfam" id="PF00202">
    <property type="entry name" value="Aminotran_3"/>
    <property type="match status" value="1"/>
</dbReference>
<evidence type="ECO:0000256" key="5">
    <source>
        <dbReference type="RuleBase" id="RU003560"/>
    </source>
</evidence>